<evidence type="ECO:0000313" key="3">
    <source>
        <dbReference type="EMBL" id="MBA8808386.1"/>
    </source>
</evidence>
<feature type="region of interest" description="Disordered" evidence="1">
    <location>
        <begin position="1"/>
        <end position="25"/>
    </location>
</feature>
<keyword evidence="4" id="KW-1185">Reference proteome</keyword>
<feature type="domain" description="ANTAR" evidence="2">
    <location>
        <begin position="154"/>
        <end position="209"/>
    </location>
</feature>
<organism evidence="3 4">
    <name type="scientific">Promicromonospora sukumoe</name>
    <dbReference type="NCBI Taxonomy" id="88382"/>
    <lineage>
        <taxon>Bacteria</taxon>
        <taxon>Bacillati</taxon>
        <taxon>Actinomycetota</taxon>
        <taxon>Actinomycetes</taxon>
        <taxon>Micrococcales</taxon>
        <taxon>Promicromonosporaceae</taxon>
        <taxon>Promicromonospora</taxon>
    </lineage>
</organism>
<reference evidence="3 4" key="1">
    <citation type="submission" date="2020-07" db="EMBL/GenBank/DDBJ databases">
        <title>Sequencing the genomes of 1000 actinobacteria strains.</title>
        <authorList>
            <person name="Klenk H.-P."/>
        </authorList>
    </citation>
    <scope>NUCLEOTIDE SEQUENCE [LARGE SCALE GENOMIC DNA]</scope>
    <source>
        <strain evidence="3 4">DSM 44121</strain>
    </source>
</reference>
<proteinExistence type="predicted"/>
<dbReference type="Pfam" id="PF08447">
    <property type="entry name" value="PAS_3"/>
    <property type="match status" value="1"/>
</dbReference>
<dbReference type="RefSeq" id="WP_182616357.1">
    <property type="nucleotide sequence ID" value="NZ_BAAATF010000003.1"/>
</dbReference>
<dbReference type="Pfam" id="PF03861">
    <property type="entry name" value="ANTAR"/>
    <property type="match status" value="1"/>
</dbReference>
<dbReference type="GO" id="GO:0003723">
    <property type="term" value="F:RNA binding"/>
    <property type="evidence" value="ECO:0007669"/>
    <property type="project" value="InterPro"/>
</dbReference>
<dbReference type="InterPro" id="IPR035965">
    <property type="entry name" value="PAS-like_dom_sf"/>
</dbReference>
<dbReference type="SMART" id="SM01012">
    <property type="entry name" value="ANTAR"/>
    <property type="match status" value="1"/>
</dbReference>
<dbReference type="EMBL" id="JACGWV010000001">
    <property type="protein sequence ID" value="MBA8808386.1"/>
    <property type="molecule type" value="Genomic_DNA"/>
</dbReference>
<dbReference type="InterPro" id="IPR036388">
    <property type="entry name" value="WH-like_DNA-bd_sf"/>
</dbReference>
<dbReference type="Gene3D" id="3.30.450.20">
    <property type="entry name" value="PAS domain"/>
    <property type="match status" value="1"/>
</dbReference>
<evidence type="ECO:0000256" key="1">
    <source>
        <dbReference type="SAM" id="MobiDB-lite"/>
    </source>
</evidence>
<evidence type="ECO:0000259" key="2">
    <source>
        <dbReference type="SMART" id="SM01012"/>
    </source>
</evidence>
<name>A0A7W3J8S0_9MICO</name>
<protein>
    <recommendedName>
        <fullName evidence="2">ANTAR domain-containing protein</fullName>
    </recommendedName>
</protein>
<accession>A0A7W3J8S0</accession>
<sequence>MSSPAASRPVPSFDEHGPGTPPTSAGQILSALGLGTDLLVGRYSVHLSSGSWWWSDEVYTMHGWDLSDVEPGLEALRARKHPDDRHLVVRTASDALRRGKPFATAHRIVTTAGETRSVLVTGRRALRPRDRTAELAGYIIDVTPGLSEAVRRTTDGAVQRAFVGQAGIEQVKGLIMAVRNLDEAAAGEVLAAEARRHGITLRLAAGQVAAALRDEAGKGGGSSATLDRALAAVHTVDRPRGHDALLTRRPRRRS</sequence>
<dbReference type="InterPro" id="IPR005561">
    <property type="entry name" value="ANTAR"/>
</dbReference>
<dbReference type="AlphaFoldDB" id="A0A7W3J8S0"/>
<evidence type="ECO:0000313" key="4">
    <source>
        <dbReference type="Proteomes" id="UP000540568"/>
    </source>
</evidence>
<comment type="caution">
    <text evidence="3">The sequence shown here is derived from an EMBL/GenBank/DDBJ whole genome shotgun (WGS) entry which is preliminary data.</text>
</comment>
<dbReference type="SUPFAM" id="SSF55785">
    <property type="entry name" value="PYP-like sensor domain (PAS domain)"/>
    <property type="match status" value="1"/>
</dbReference>
<dbReference type="InterPro" id="IPR013655">
    <property type="entry name" value="PAS_fold_3"/>
</dbReference>
<gene>
    <name evidence="3" type="ORF">FHX71_002328</name>
</gene>
<dbReference type="Proteomes" id="UP000540568">
    <property type="component" value="Unassembled WGS sequence"/>
</dbReference>
<dbReference type="Gene3D" id="1.10.10.10">
    <property type="entry name" value="Winged helix-like DNA-binding domain superfamily/Winged helix DNA-binding domain"/>
    <property type="match status" value="1"/>
</dbReference>